<proteinExistence type="predicted"/>
<dbReference type="GO" id="GO:0016020">
    <property type="term" value="C:membrane"/>
    <property type="evidence" value="ECO:0007669"/>
    <property type="project" value="TreeGrafter"/>
</dbReference>
<comment type="caution">
    <text evidence="3">The sequence shown here is derived from an EMBL/GenBank/DDBJ whole genome shotgun (WGS) entry which is preliminary data.</text>
</comment>
<evidence type="ECO:0000313" key="3">
    <source>
        <dbReference type="EMBL" id="KZL20097.1"/>
    </source>
</evidence>
<keyword evidence="1 3" id="KW-0378">Hydrolase</keyword>
<dbReference type="PANTHER" id="PTHR43798:SF31">
    <property type="entry name" value="AB HYDROLASE SUPERFAMILY PROTEIN YCLE"/>
    <property type="match status" value="1"/>
</dbReference>
<evidence type="ECO:0000256" key="1">
    <source>
        <dbReference type="ARBA" id="ARBA00022801"/>
    </source>
</evidence>
<dbReference type="PANTHER" id="PTHR43798">
    <property type="entry name" value="MONOACYLGLYCEROL LIPASE"/>
    <property type="match status" value="1"/>
</dbReference>
<dbReference type="RefSeq" id="WP_082825590.1">
    <property type="nucleotide sequence ID" value="NZ_FOFM01000002.1"/>
</dbReference>
<dbReference type="EMBL" id="LMCB01000011">
    <property type="protein sequence ID" value="KZL20097.1"/>
    <property type="molecule type" value="Genomic_DNA"/>
</dbReference>
<dbReference type="Proteomes" id="UP000076577">
    <property type="component" value="Unassembled WGS sequence"/>
</dbReference>
<dbReference type="Pfam" id="PF12697">
    <property type="entry name" value="Abhydrolase_6"/>
    <property type="match status" value="1"/>
</dbReference>
<evidence type="ECO:0000313" key="4">
    <source>
        <dbReference type="Proteomes" id="UP000076577"/>
    </source>
</evidence>
<dbReference type="SUPFAM" id="SSF53474">
    <property type="entry name" value="alpha/beta-Hydrolases"/>
    <property type="match status" value="1"/>
</dbReference>
<dbReference type="STRING" id="989403.SAMN05421798_102254"/>
<sequence length="332" mass="36772">MIKILFGFLIVLAVVVWGYGWATNQFTPITVSFSPSQITGDVERYLREKEAKFLDIKPGLEKQIIWNDPQTKEKTRYSVIYIHGFSASKEEIRPVPDNVASLLGANLYFTRLPGHGRTSAAMLEASYNDWVDDLAEAIEIGRRIGEEVIIICTSLGGTLTGWAAMDAPAQQKDVVAIVFVSPVFKIYASGSFMLTAPYADIIVPLAIGPYRNTDPNADMDKLYAWNICYPNEALLPLAQFIKLVSIAKPEAAKIPALFIYDPNDIVSDETVTASYFEKWGAQKDRLIIKQSGDPNNHVIAGDLYSPGNNIIVTNKIMTWLSTMGIQGLSEKL</sequence>
<dbReference type="InterPro" id="IPR050266">
    <property type="entry name" value="AB_hydrolase_sf"/>
</dbReference>
<dbReference type="PATRIC" id="fig|989403.3.peg.1682"/>
<dbReference type="Gene3D" id="3.40.50.1820">
    <property type="entry name" value="alpha/beta hydrolase"/>
    <property type="match status" value="1"/>
</dbReference>
<dbReference type="InterPro" id="IPR029058">
    <property type="entry name" value="AB_hydrolase_fold"/>
</dbReference>
<gene>
    <name evidence="3" type="ORF">PsAD2_01583</name>
</gene>
<dbReference type="InterPro" id="IPR000073">
    <property type="entry name" value="AB_hydrolase_1"/>
</dbReference>
<accession>A0A165ZNN9</accession>
<dbReference type="GO" id="GO:0047372">
    <property type="term" value="F:monoacylglycerol lipase activity"/>
    <property type="evidence" value="ECO:0007669"/>
    <property type="project" value="UniProtKB-EC"/>
</dbReference>
<dbReference type="EC" id="3.1.1.23" evidence="3"/>
<dbReference type="AlphaFoldDB" id="A0A165ZNN9"/>
<reference evidence="3 4" key="1">
    <citation type="journal article" date="2016" name="Front. Microbiol.">
        <title>Comparative Genomic Analysis Reveals a Diverse Repertoire of Genes Involved in Prokaryote-Eukaryote Interactions within the Pseudovibrio Genus.</title>
        <authorList>
            <person name="Romano S."/>
            <person name="Fernandez-Guerra A."/>
            <person name="Reen F.J."/>
            <person name="Glockner F.O."/>
            <person name="Crowley S.P."/>
            <person name="O'Sullivan O."/>
            <person name="Cotter P.D."/>
            <person name="Adams C."/>
            <person name="Dobson A.D."/>
            <person name="O'Gara F."/>
        </authorList>
    </citation>
    <scope>NUCLEOTIDE SEQUENCE [LARGE SCALE GENOMIC DNA]</scope>
    <source>
        <strain evidence="3 4">Ad2</strain>
    </source>
</reference>
<evidence type="ECO:0000259" key="2">
    <source>
        <dbReference type="Pfam" id="PF12697"/>
    </source>
</evidence>
<organism evidence="3 4">
    <name type="scientific">Pseudovibrio axinellae</name>
    <dbReference type="NCBI Taxonomy" id="989403"/>
    <lineage>
        <taxon>Bacteria</taxon>
        <taxon>Pseudomonadati</taxon>
        <taxon>Pseudomonadota</taxon>
        <taxon>Alphaproteobacteria</taxon>
        <taxon>Hyphomicrobiales</taxon>
        <taxon>Stappiaceae</taxon>
        <taxon>Pseudovibrio</taxon>
    </lineage>
</organism>
<keyword evidence="4" id="KW-1185">Reference proteome</keyword>
<feature type="domain" description="AB hydrolase-1" evidence="2">
    <location>
        <begin position="79"/>
        <end position="210"/>
    </location>
</feature>
<protein>
    <submittedName>
        <fullName evidence="3">Thermostable monoacylglycerol lipase</fullName>
        <ecNumber evidence="3">3.1.1.23</ecNumber>
    </submittedName>
</protein>
<name>A0A165ZNN9_9HYPH</name>